<sequence length="52" mass="6006">MLRLISLQVGLKEAALVKDYLNFAKHQGEREVAMTMQNWAAIFNPFLQINQD</sequence>
<evidence type="ECO:0000313" key="1">
    <source>
        <dbReference type="EMBL" id="QEC72173.1"/>
    </source>
</evidence>
<dbReference type="KEGG" id="agi:FSB73_11315"/>
<dbReference type="RefSeq" id="WP_146782020.1">
    <property type="nucleotide sequence ID" value="NZ_CP042434.1"/>
</dbReference>
<dbReference type="Proteomes" id="UP000321291">
    <property type="component" value="Chromosome"/>
</dbReference>
<keyword evidence="2" id="KW-1185">Reference proteome</keyword>
<proteinExistence type="predicted"/>
<dbReference type="EMBL" id="CP042434">
    <property type="protein sequence ID" value="QEC72173.1"/>
    <property type="molecule type" value="Genomic_DNA"/>
</dbReference>
<evidence type="ECO:0000313" key="2">
    <source>
        <dbReference type="Proteomes" id="UP000321291"/>
    </source>
</evidence>
<gene>
    <name evidence="1" type="ORF">FSB73_11315</name>
</gene>
<protein>
    <submittedName>
        <fullName evidence="1">Virulence RhuM family protein</fullName>
    </submittedName>
</protein>
<dbReference type="AlphaFoldDB" id="A0A5B8VLT2"/>
<accession>A0A5B8VLT2</accession>
<reference evidence="1 2" key="1">
    <citation type="journal article" date="2017" name="Int. J. Syst. Evol. Microbiol.">
        <title>Arachidicoccus ginsenosidivorans sp. nov., with ginsenoside-converting activity isolated from ginseng cultivating soil.</title>
        <authorList>
            <person name="Siddiqi M.Z."/>
            <person name="Aslam Z."/>
            <person name="Im W.T."/>
        </authorList>
    </citation>
    <scope>NUCLEOTIDE SEQUENCE [LARGE SCALE GENOMIC DNA]</scope>
    <source>
        <strain evidence="1 2">Gsoil 809</strain>
    </source>
</reference>
<organism evidence="1 2">
    <name type="scientific">Arachidicoccus ginsenosidivorans</name>
    <dbReference type="NCBI Taxonomy" id="496057"/>
    <lineage>
        <taxon>Bacteria</taxon>
        <taxon>Pseudomonadati</taxon>
        <taxon>Bacteroidota</taxon>
        <taxon>Chitinophagia</taxon>
        <taxon>Chitinophagales</taxon>
        <taxon>Chitinophagaceae</taxon>
        <taxon>Arachidicoccus</taxon>
    </lineage>
</organism>
<name>A0A5B8VLT2_9BACT</name>